<dbReference type="Proteomes" id="UP001153636">
    <property type="component" value="Chromosome 12"/>
</dbReference>
<dbReference type="PANTHER" id="PTHR13344">
    <property type="entry name" value="NADH-UBIQUINONE OXIDOREDUCTASE"/>
    <property type="match status" value="1"/>
</dbReference>
<dbReference type="GO" id="GO:0005743">
    <property type="term" value="C:mitochondrial inner membrane"/>
    <property type="evidence" value="ECO:0007669"/>
    <property type="project" value="UniProtKB-SubCell"/>
</dbReference>
<dbReference type="InterPro" id="IPR016680">
    <property type="entry name" value="NDUFA8"/>
</dbReference>
<evidence type="ECO:0000256" key="9">
    <source>
        <dbReference type="PIRNR" id="PIRNR017016"/>
    </source>
</evidence>
<organism evidence="10 11">
    <name type="scientific">Psylliodes chrysocephalus</name>
    <dbReference type="NCBI Taxonomy" id="3402493"/>
    <lineage>
        <taxon>Eukaryota</taxon>
        <taxon>Metazoa</taxon>
        <taxon>Ecdysozoa</taxon>
        <taxon>Arthropoda</taxon>
        <taxon>Hexapoda</taxon>
        <taxon>Insecta</taxon>
        <taxon>Pterygota</taxon>
        <taxon>Neoptera</taxon>
        <taxon>Endopterygota</taxon>
        <taxon>Coleoptera</taxon>
        <taxon>Polyphaga</taxon>
        <taxon>Cucujiformia</taxon>
        <taxon>Chrysomeloidea</taxon>
        <taxon>Chrysomelidae</taxon>
        <taxon>Galerucinae</taxon>
        <taxon>Alticini</taxon>
        <taxon>Psylliodes</taxon>
    </lineage>
</organism>
<dbReference type="GO" id="GO:0006120">
    <property type="term" value="P:mitochondrial electron transport, NADH to ubiquinone"/>
    <property type="evidence" value="ECO:0007669"/>
    <property type="project" value="InterPro"/>
</dbReference>
<evidence type="ECO:0000256" key="1">
    <source>
        <dbReference type="ARBA" id="ARBA00003195"/>
    </source>
</evidence>
<evidence type="ECO:0000256" key="5">
    <source>
        <dbReference type="ARBA" id="ARBA00022737"/>
    </source>
</evidence>
<keyword evidence="11" id="KW-1185">Reference proteome</keyword>
<dbReference type="PANTHER" id="PTHR13344:SF0">
    <property type="entry name" value="NADH DEHYDROGENASE [UBIQUINONE] 1 ALPHA SUBCOMPLEX SUBUNIT 8"/>
    <property type="match status" value="1"/>
</dbReference>
<keyword evidence="5" id="KW-0677">Repeat</keyword>
<keyword evidence="6 9" id="KW-0249">Electron transport</keyword>
<proteinExistence type="inferred from homology"/>
<sequence>MGITHEVELPTEEQLTVQEINLSGPALKAGAFHLGKACEWENNEFILCRDELKDARCCLDEGKAVTSCALNFFRKIKKTCADEFMQYVHCLDKSSPDQQFTPCRNTQAVFDKCVKDNLGLDRPPYDYFARVHVHETERPRPEKEGPVLYPDATPGLPKDAPRPAAKYGSRYLWMW</sequence>
<gene>
    <name evidence="10" type="ORF">PSYICH_LOCUS3389</name>
</gene>
<comment type="similarity">
    <text evidence="2 9">Belongs to the complex I NDUFA8 subunit family.</text>
</comment>
<evidence type="ECO:0000256" key="6">
    <source>
        <dbReference type="ARBA" id="ARBA00022982"/>
    </source>
</evidence>
<dbReference type="AlphaFoldDB" id="A0A9P0CPE0"/>
<dbReference type="EMBL" id="OV651824">
    <property type="protein sequence ID" value="CAH1102317.1"/>
    <property type="molecule type" value="Genomic_DNA"/>
</dbReference>
<accession>A0A9P0CPE0</accession>
<name>A0A9P0CPE0_9CUCU</name>
<keyword evidence="4 9" id="KW-0679">Respiratory chain</keyword>
<keyword evidence="9" id="KW-0999">Mitochondrion inner membrane</keyword>
<comment type="subcellular location">
    <subcellularLocation>
        <location evidence="9">Mitochondrion inner membrane</location>
    </subcellularLocation>
</comment>
<evidence type="ECO:0000313" key="10">
    <source>
        <dbReference type="EMBL" id="CAH1102317.1"/>
    </source>
</evidence>
<keyword evidence="3 9" id="KW-0813">Transport</keyword>
<dbReference type="OrthoDB" id="276296at2759"/>
<comment type="function">
    <text evidence="1 9">Accessory subunit of the mitochondrial membrane respiratory chain NADH dehydrogenase (Complex I), that is believed not to be involved in catalysis. Complex I functions in the transfer of electrons from NADH to the respiratory chain. The immediate electron acceptor for the enzyme is believed to be ubiquinone.</text>
</comment>
<keyword evidence="8" id="KW-1015">Disulfide bond</keyword>
<evidence type="ECO:0000256" key="4">
    <source>
        <dbReference type="ARBA" id="ARBA00022660"/>
    </source>
</evidence>
<protein>
    <recommendedName>
        <fullName evidence="9">NADH dehydrogenase [ubiquinone] 1 alpha subcomplex subunit 8</fullName>
    </recommendedName>
</protein>
<evidence type="ECO:0000313" key="11">
    <source>
        <dbReference type="Proteomes" id="UP001153636"/>
    </source>
</evidence>
<reference evidence="10" key="1">
    <citation type="submission" date="2022-01" db="EMBL/GenBank/DDBJ databases">
        <authorList>
            <person name="King R."/>
        </authorList>
    </citation>
    <scope>NUCLEOTIDE SEQUENCE</scope>
</reference>
<evidence type="ECO:0000256" key="2">
    <source>
        <dbReference type="ARBA" id="ARBA00010705"/>
    </source>
</evidence>
<evidence type="ECO:0000256" key="8">
    <source>
        <dbReference type="ARBA" id="ARBA00023157"/>
    </source>
</evidence>
<keyword evidence="7 9" id="KW-0496">Mitochondrion</keyword>
<evidence type="ECO:0000256" key="7">
    <source>
        <dbReference type="ARBA" id="ARBA00023128"/>
    </source>
</evidence>
<keyword evidence="9" id="KW-0472">Membrane</keyword>
<evidence type="ECO:0000256" key="3">
    <source>
        <dbReference type="ARBA" id="ARBA00022448"/>
    </source>
</evidence>
<dbReference type="PIRSF" id="PIRSF017016">
    <property type="entry name" value="NDUA8"/>
    <property type="match status" value="1"/>
</dbReference>